<evidence type="ECO:0008006" key="3">
    <source>
        <dbReference type="Google" id="ProtNLM"/>
    </source>
</evidence>
<keyword evidence="2" id="KW-1185">Reference proteome</keyword>
<sequence>MGLRVSRRQVLAWRLSAHSLGQRLPAARRLEAVRPAGLRTGGPDSAVVGWHARADGVGPGDVRDALLERRWVEAPTARGSRVLDPRDHATLTAGALPPDDGALVDRLRRRGVAAGADPGALLSAGAAAATAALDAGPRTQGELSQAVTAALPPSVSAFCTACDAVHVDTGLFGMVGLAVGWVRAIGKDDDAFVRPERWLDAVPDRDPAAGAAALLAWFLRAHSPTTPAELAAWIGLGPAEAHARWTCAPELVEVDYDGRRTWVPTDSVDDLRAAEPAPGVRLLPPYDAALEGPDRATLVPDPVLQKEVWRMVANPGVALVDGAVSGAWRARKHGRRLDVTLLPLDGWRPAHARRITEGLAEVAALRGAELGAVAVS</sequence>
<dbReference type="AlphaFoldDB" id="A0A853CLG6"/>
<proteinExistence type="predicted"/>
<dbReference type="Pfam" id="PF06224">
    <property type="entry name" value="AlkZ-like"/>
    <property type="match status" value="1"/>
</dbReference>
<dbReference type="InterPro" id="IPR009351">
    <property type="entry name" value="AlkZ-like"/>
</dbReference>
<dbReference type="EMBL" id="JACBZT010000001">
    <property type="protein sequence ID" value="NYJ06803.1"/>
    <property type="molecule type" value="Genomic_DNA"/>
</dbReference>
<dbReference type="PANTHER" id="PTHR38479">
    <property type="entry name" value="LMO0824 PROTEIN"/>
    <property type="match status" value="1"/>
</dbReference>
<gene>
    <name evidence="1" type="ORF">GGQ55_003081</name>
</gene>
<organism evidence="1 2">
    <name type="scientific">Petropleomorpha daqingensis</name>
    <dbReference type="NCBI Taxonomy" id="2026353"/>
    <lineage>
        <taxon>Bacteria</taxon>
        <taxon>Bacillati</taxon>
        <taxon>Actinomycetota</taxon>
        <taxon>Actinomycetes</taxon>
        <taxon>Geodermatophilales</taxon>
        <taxon>Geodermatophilaceae</taxon>
        <taxon>Petropleomorpha</taxon>
    </lineage>
</organism>
<accession>A0A853CLG6</accession>
<dbReference type="PANTHER" id="PTHR38479:SF2">
    <property type="entry name" value="WINGED HELIX DNA-BINDING DOMAIN-CONTAINING PROTEIN"/>
    <property type="match status" value="1"/>
</dbReference>
<evidence type="ECO:0000313" key="1">
    <source>
        <dbReference type="EMBL" id="NYJ06803.1"/>
    </source>
</evidence>
<dbReference type="RefSeq" id="WP_179718183.1">
    <property type="nucleotide sequence ID" value="NZ_JACBZT010000001.1"/>
</dbReference>
<dbReference type="Proteomes" id="UP000541969">
    <property type="component" value="Unassembled WGS sequence"/>
</dbReference>
<comment type="caution">
    <text evidence="1">The sequence shown here is derived from an EMBL/GenBank/DDBJ whole genome shotgun (WGS) entry which is preliminary data.</text>
</comment>
<protein>
    <recommendedName>
        <fullName evidence="3">Winged helix DNA-binding domain-containing protein</fullName>
    </recommendedName>
</protein>
<name>A0A853CLG6_9ACTN</name>
<evidence type="ECO:0000313" key="2">
    <source>
        <dbReference type="Proteomes" id="UP000541969"/>
    </source>
</evidence>
<reference evidence="1 2" key="1">
    <citation type="submission" date="2020-07" db="EMBL/GenBank/DDBJ databases">
        <title>Sequencing the genomes of 1000 actinobacteria strains.</title>
        <authorList>
            <person name="Klenk H.-P."/>
        </authorList>
    </citation>
    <scope>NUCLEOTIDE SEQUENCE [LARGE SCALE GENOMIC DNA]</scope>
    <source>
        <strain evidence="1 2">DSM 104001</strain>
    </source>
</reference>